<comment type="pathway">
    <text evidence="4">Lipid metabolism.</text>
</comment>
<feature type="active site" description="Charge relay system" evidence="38">
    <location>
        <position position="200"/>
    </location>
</feature>
<dbReference type="InterPro" id="IPR001024">
    <property type="entry name" value="PLAT/LH2_dom"/>
</dbReference>
<dbReference type="SUPFAM" id="SSF49723">
    <property type="entry name" value="Lipase/lipooxygenase domain (PLAT/LH2 domain)"/>
    <property type="match status" value="1"/>
</dbReference>
<dbReference type="PANTHER" id="PTHR11610">
    <property type="entry name" value="LIPASE"/>
    <property type="match status" value="1"/>
</dbReference>
<dbReference type="CDD" id="cd00707">
    <property type="entry name" value="Pancreat_lipase_like"/>
    <property type="match status" value="1"/>
</dbReference>
<dbReference type="InterPro" id="IPR033906">
    <property type="entry name" value="Lipase_N"/>
</dbReference>
<keyword evidence="8" id="KW-0378">Hydrolase</keyword>
<evidence type="ECO:0000256" key="40">
    <source>
        <dbReference type="PIRSR" id="PIRSR000865-3"/>
    </source>
</evidence>
<feature type="binding site" evidence="39">
    <location>
        <position position="216"/>
    </location>
    <ligand>
        <name>Ca(2+)</name>
        <dbReference type="ChEBI" id="CHEBI:29108"/>
    </ligand>
</feature>
<dbReference type="SMART" id="SM00308">
    <property type="entry name" value="LH2"/>
    <property type="match status" value="1"/>
</dbReference>
<evidence type="ECO:0000256" key="10">
    <source>
        <dbReference type="ARBA" id="ARBA00022963"/>
    </source>
</evidence>
<comment type="similarity">
    <text evidence="5 41">Belongs to the AB hydrolase superfamily. Lipase family.</text>
</comment>
<feature type="disulfide bond" evidence="40">
    <location>
        <begin position="309"/>
        <end position="320"/>
    </location>
</feature>
<evidence type="ECO:0000256" key="8">
    <source>
        <dbReference type="ARBA" id="ARBA00022801"/>
    </source>
</evidence>
<keyword evidence="42" id="KW-0732">Signal</keyword>
<comment type="catalytic activity">
    <reaction evidence="32">
        <text>long chain 1,2-diacyl-3-O-beta-D-galactosyl-sn-glycerol + H2O = long chain acyl-3-O-beta-D-galactosyl-sn-glycerol + a fatty acid + H(+)</text>
        <dbReference type="Rhea" id="RHEA:48700"/>
        <dbReference type="ChEBI" id="CHEBI:15377"/>
        <dbReference type="ChEBI" id="CHEBI:15378"/>
        <dbReference type="ChEBI" id="CHEBI:28868"/>
        <dbReference type="ChEBI" id="CHEBI:90477"/>
        <dbReference type="ChEBI" id="CHEBI:90770"/>
    </reaction>
    <physiologicalReaction direction="left-to-right" evidence="32">
        <dbReference type="Rhea" id="RHEA:48701"/>
    </physiologicalReaction>
</comment>
<dbReference type="FunFam" id="3.40.50.1820:FF:000033">
    <property type="entry name" value="Pancreatic triacylglycerol lipase"/>
    <property type="match status" value="1"/>
</dbReference>
<evidence type="ECO:0000256" key="34">
    <source>
        <dbReference type="ARBA" id="ARBA00049154"/>
    </source>
</evidence>
<evidence type="ECO:0000259" key="43">
    <source>
        <dbReference type="SMART" id="SM00308"/>
    </source>
</evidence>
<proteinExistence type="inferred from homology"/>
<evidence type="ECO:0000256" key="14">
    <source>
        <dbReference type="ARBA" id="ARBA00023180"/>
    </source>
</evidence>
<comment type="subcellular location">
    <subcellularLocation>
        <location evidence="1">Cell projection</location>
        <location evidence="1">Neuron projection</location>
    </subcellularLocation>
    <subcellularLocation>
        <location evidence="2 42">Secreted</location>
    </subcellularLocation>
    <subcellularLocation>
        <location evidence="19">Zymogen granule membrane</location>
        <topology evidence="19">Peripheral membrane protein</topology>
    </subcellularLocation>
</comment>
<feature type="signal peptide" evidence="42">
    <location>
        <begin position="1"/>
        <end position="20"/>
    </location>
</feature>
<dbReference type="PRINTS" id="PR00823">
    <property type="entry name" value="PANCLIPASE"/>
</dbReference>
<keyword evidence="44" id="KW-1185">Reference proteome</keyword>
<dbReference type="GeneID" id="105890860"/>
<evidence type="ECO:0000256" key="19">
    <source>
        <dbReference type="ARBA" id="ARBA00024321"/>
    </source>
</evidence>
<evidence type="ECO:0000256" key="35">
    <source>
        <dbReference type="ARBA" id="ARBA00049290"/>
    </source>
</evidence>
<dbReference type="GO" id="GO:0016042">
    <property type="term" value="P:lipid catabolic process"/>
    <property type="evidence" value="ECO:0007669"/>
    <property type="project" value="UniProtKB-KW"/>
</dbReference>
<evidence type="ECO:0000256" key="33">
    <source>
        <dbReference type="ARBA" id="ARBA00049076"/>
    </source>
</evidence>
<dbReference type="GO" id="GO:0046872">
    <property type="term" value="F:metal ion binding"/>
    <property type="evidence" value="ECO:0007669"/>
    <property type="project" value="UniProtKB-KW"/>
</dbReference>
<evidence type="ECO:0000256" key="24">
    <source>
        <dbReference type="ARBA" id="ARBA00047438"/>
    </source>
</evidence>
<dbReference type="Proteomes" id="UP000515152">
    <property type="component" value="Chromosome 13"/>
</dbReference>
<comment type="catalytic activity">
    <reaction evidence="35">
        <text>1,2,3-trioctanoylglycerol + H2O = dioctanoylglycerol + octanoate + H(+)</text>
        <dbReference type="Rhea" id="RHEA:47864"/>
        <dbReference type="ChEBI" id="CHEBI:15377"/>
        <dbReference type="ChEBI" id="CHEBI:15378"/>
        <dbReference type="ChEBI" id="CHEBI:25646"/>
        <dbReference type="ChEBI" id="CHEBI:76978"/>
        <dbReference type="ChEBI" id="CHEBI:88066"/>
    </reaction>
    <physiologicalReaction direction="left-to-right" evidence="35">
        <dbReference type="Rhea" id="RHEA:47865"/>
    </physiologicalReaction>
</comment>
<evidence type="ECO:0000256" key="1">
    <source>
        <dbReference type="ARBA" id="ARBA00004487"/>
    </source>
</evidence>
<comment type="catalytic activity">
    <reaction evidence="31">
        <text>1,2,3-tri-(9Z-octadecenoyl)-glycerol + H2O = di-(9Z)-octadecenoylglycerol + (9Z)-octadecenoate + H(+)</text>
        <dbReference type="Rhea" id="RHEA:38575"/>
        <dbReference type="ChEBI" id="CHEBI:15377"/>
        <dbReference type="ChEBI" id="CHEBI:15378"/>
        <dbReference type="ChEBI" id="CHEBI:30823"/>
        <dbReference type="ChEBI" id="CHEBI:53753"/>
        <dbReference type="ChEBI" id="CHEBI:75945"/>
    </reaction>
    <physiologicalReaction direction="left-to-right" evidence="31">
        <dbReference type="Rhea" id="RHEA:38576"/>
    </physiologicalReaction>
</comment>
<evidence type="ECO:0000256" key="16">
    <source>
        <dbReference type="ARBA" id="ARBA00023329"/>
    </source>
</evidence>
<feature type="disulfide bond" evidence="40">
    <location>
        <begin position="28"/>
        <end position="34"/>
    </location>
</feature>
<keyword evidence="15" id="KW-0966">Cell projection</keyword>
<evidence type="ECO:0000256" key="22">
    <source>
        <dbReference type="ARBA" id="ARBA00047270"/>
    </source>
</evidence>
<dbReference type="GO" id="GO:0043005">
    <property type="term" value="C:neuron projection"/>
    <property type="evidence" value="ECO:0007669"/>
    <property type="project" value="UniProtKB-SubCell"/>
</dbReference>
<comment type="catalytic activity">
    <reaction evidence="30">
        <text>1,2,3-tributanoylglycerol + H2O = dibutanoylglycerol + butanoate + H(+)</text>
        <dbReference type="Rhea" id="RHEA:40475"/>
        <dbReference type="ChEBI" id="CHEBI:15377"/>
        <dbReference type="ChEBI" id="CHEBI:15378"/>
        <dbReference type="ChEBI" id="CHEBI:17968"/>
        <dbReference type="ChEBI" id="CHEBI:35020"/>
        <dbReference type="ChEBI" id="CHEBI:76478"/>
    </reaction>
    <physiologicalReaction direction="left-to-right" evidence="30">
        <dbReference type="Rhea" id="RHEA:40476"/>
    </physiologicalReaction>
</comment>
<keyword evidence="14" id="KW-0325">Glycoprotein</keyword>
<comment type="catalytic activity">
    <reaction evidence="24">
        <text>1-(9Z-octadecenoyl)-glycerol + H2O = glycerol + (9Z)-octadecenoate + H(+)</text>
        <dbReference type="Rhea" id="RHEA:38487"/>
        <dbReference type="ChEBI" id="CHEBI:15377"/>
        <dbReference type="ChEBI" id="CHEBI:15378"/>
        <dbReference type="ChEBI" id="CHEBI:17754"/>
        <dbReference type="ChEBI" id="CHEBI:30823"/>
        <dbReference type="ChEBI" id="CHEBI:75342"/>
    </reaction>
    <physiologicalReaction direction="left-to-right" evidence="24">
        <dbReference type="Rhea" id="RHEA:38488"/>
    </physiologicalReaction>
</comment>
<evidence type="ECO:0000256" key="42">
    <source>
        <dbReference type="RuleBase" id="RU362046"/>
    </source>
</evidence>
<name>A0A6P8GD49_CLUHA</name>
<evidence type="ECO:0000256" key="38">
    <source>
        <dbReference type="PIRSR" id="PIRSR000865-1"/>
    </source>
</evidence>
<dbReference type="AlphaFoldDB" id="A0A6P8GD49"/>
<evidence type="ECO:0000256" key="28">
    <source>
        <dbReference type="ARBA" id="ARBA00048139"/>
    </source>
</evidence>
<evidence type="ECO:0000256" key="29">
    <source>
        <dbReference type="ARBA" id="ARBA00048268"/>
    </source>
</evidence>
<evidence type="ECO:0000256" key="9">
    <source>
        <dbReference type="ARBA" id="ARBA00022837"/>
    </source>
</evidence>
<evidence type="ECO:0000256" key="13">
    <source>
        <dbReference type="ARBA" id="ARBA00023157"/>
    </source>
</evidence>
<evidence type="ECO:0000256" key="2">
    <source>
        <dbReference type="ARBA" id="ARBA00004613"/>
    </source>
</evidence>
<dbReference type="InterPro" id="IPR013818">
    <property type="entry name" value="Lipase"/>
</dbReference>
<dbReference type="Pfam" id="PF01477">
    <property type="entry name" value="PLAT"/>
    <property type="match status" value="1"/>
</dbReference>
<comment type="pathway">
    <text evidence="18">Glycolipid metabolism.</text>
</comment>
<protein>
    <recommendedName>
        <fullName evidence="42">Triacylglycerol lipase</fullName>
        <ecNumber evidence="42">3.1.1.3</ecNumber>
    </recommendedName>
    <alternativeName>
        <fullName evidence="42">Pancreatic lipase</fullName>
    </alternativeName>
</protein>
<comment type="catalytic activity">
    <reaction evidence="29">
        <text>1,2-dioctanoyl-3-O-beta-D-galactosyl-sn-glycerol + H2O = octanoyl-3-(beta-D-galactosyl)-sn-glycerol + octanoate + H(+)</text>
        <dbReference type="Rhea" id="RHEA:48696"/>
        <dbReference type="ChEBI" id="CHEBI:15377"/>
        <dbReference type="ChEBI" id="CHEBI:15378"/>
        <dbReference type="ChEBI" id="CHEBI:25646"/>
        <dbReference type="ChEBI" id="CHEBI:90453"/>
        <dbReference type="ChEBI" id="CHEBI:90769"/>
    </reaction>
    <physiologicalReaction direction="left-to-right" evidence="29">
        <dbReference type="Rhea" id="RHEA:48697"/>
    </physiologicalReaction>
</comment>
<keyword evidence="12" id="KW-0472">Membrane</keyword>
<dbReference type="RefSeq" id="XP_031434846.1">
    <property type="nucleotide sequence ID" value="XM_031578986.2"/>
</dbReference>
<feature type="binding site" evidence="39">
    <location>
        <position position="219"/>
    </location>
    <ligand>
        <name>Ca(2+)</name>
        <dbReference type="ChEBI" id="CHEBI:29108"/>
    </ligand>
</feature>
<dbReference type="Pfam" id="PF00151">
    <property type="entry name" value="Lipase"/>
    <property type="match status" value="1"/>
</dbReference>
<reference evidence="45" key="1">
    <citation type="submission" date="2025-08" db="UniProtKB">
        <authorList>
            <consortium name="RefSeq"/>
        </authorList>
    </citation>
    <scope>IDENTIFICATION</scope>
</reference>
<keyword evidence="7 39" id="KW-0479">Metal-binding</keyword>
<evidence type="ECO:0000256" key="36">
    <source>
        <dbReference type="ARBA" id="ARBA00049352"/>
    </source>
</evidence>
<evidence type="ECO:0000256" key="15">
    <source>
        <dbReference type="ARBA" id="ARBA00023273"/>
    </source>
</evidence>
<feature type="disulfide bond" evidence="40">
    <location>
        <begin position="115"/>
        <end position="126"/>
    </location>
</feature>
<comment type="catalytic activity">
    <reaction evidence="20">
        <text>a 1,2-diacyl-3-O-(beta-D-galactosyl)-sn-glycerol + 2 H2O = 3-beta-D-galactosyl-sn-glycerol + 2 a fatty acid + 2 H(+)</text>
        <dbReference type="Rhea" id="RHEA:13189"/>
        <dbReference type="ChEBI" id="CHEBI:15377"/>
        <dbReference type="ChEBI" id="CHEBI:15378"/>
        <dbReference type="ChEBI" id="CHEBI:15754"/>
        <dbReference type="ChEBI" id="CHEBI:17615"/>
        <dbReference type="ChEBI" id="CHEBI:28868"/>
        <dbReference type="EC" id="3.1.1.26"/>
    </reaction>
    <physiologicalReaction direction="left-to-right" evidence="20">
        <dbReference type="Rhea" id="RHEA:13190"/>
    </physiologicalReaction>
</comment>
<dbReference type="InterPro" id="IPR036392">
    <property type="entry name" value="PLAT/LH2_dom_sf"/>
</dbReference>
<comment type="catalytic activity">
    <reaction evidence="23">
        <text>1,2-didodecanoyl-3-O-[alpha-D-galactosyl-(1-&gt;6)-beta-D-galactosyl]-sn-glycerol + H2O = dodecanoyl-3-O-[alpha-D-galactosyl-(1-&gt;6)-beta-D-galactosyl]-sn-glycerol + dodecanoate + H(+)</text>
        <dbReference type="Rhea" id="RHEA:48516"/>
        <dbReference type="ChEBI" id="CHEBI:15377"/>
        <dbReference type="ChEBI" id="CHEBI:15378"/>
        <dbReference type="ChEBI" id="CHEBI:18262"/>
        <dbReference type="ChEBI" id="CHEBI:90337"/>
        <dbReference type="ChEBI" id="CHEBI:90359"/>
    </reaction>
    <physiologicalReaction direction="left-to-right" evidence="23">
        <dbReference type="Rhea" id="RHEA:48517"/>
    </physiologicalReaction>
</comment>
<evidence type="ECO:0000256" key="37">
    <source>
        <dbReference type="ARBA" id="ARBA00049420"/>
    </source>
</evidence>
<gene>
    <name evidence="45" type="primary">LOC105890860</name>
</gene>
<comment type="catalytic activity">
    <reaction evidence="26">
        <text>di-(9Z)-octadecenoylglycerol + H2O = (9Z-octadecenoyl)-glycerol + (9Z)-octadecenoate + H(+)</text>
        <dbReference type="Rhea" id="RHEA:47868"/>
        <dbReference type="ChEBI" id="CHEBI:15377"/>
        <dbReference type="ChEBI" id="CHEBI:15378"/>
        <dbReference type="ChEBI" id="CHEBI:30823"/>
        <dbReference type="ChEBI" id="CHEBI:75937"/>
        <dbReference type="ChEBI" id="CHEBI:75945"/>
    </reaction>
    <physiologicalReaction direction="left-to-right" evidence="26">
        <dbReference type="Rhea" id="RHEA:47869"/>
    </physiologicalReaction>
</comment>
<keyword evidence="9 39" id="KW-0106">Calcium</keyword>
<evidence type="ECO:0000256" key="3">
    <source>
        <dbReference type="ARBA" id="ARBA00004879"/>
    </source>
</evidence>
<organism evidence="44 45">
    <name type="scientific">Clupea harengus</name>
    <name type="common">Atlantic herring</name>
    <dbReference type="NCBI Taxonomy" id="7950"/>
    <lineage>
        <taxon>Eukaryota</taxon>
        <taxon>Metazoa</taxon>
        <taxon>Chordata</taxon>
        <taxon>Craniata</taxon>
        <taxon>Vertebrata</taxon>
        <taxon>Euteleostomi</taxon>
        <taxon>Actinopterygii</taxon>
        <taxon>Neopterygii</taxon>
        <taxon>Teleostei</taxon>
        <taxon>Clupei</taxon>
        <taxon>Clupeiformes</taxon>
        <taxon>Clupeoidei</taxon>
        <taxon>Clupeidae</taxon>
        <taxon>Clupea</taxon>
    </lineage>
</organism>
<feature type="domain" description="PLAT" evidence="43">
    <location>
        <begin position="362"/>
        <end position="474"/>
    </location>
</feature>
<evidence type="ECO:0000256" key="11">
    <source>
        <dbReference type="ARBA" id="ARBA00023098"/>
    </source>
</evidence>
<keyword evidence="10 42" id="KW-0442">Lipid degradation</keyword>
<comment type="catalytic activity">
    <reaction evidence="34">
        <text>a 1,2-diacyl-sn-glycero-3-phosphocholine + H2O = a monoacyl-sn-glycero-3-phosphocholine + a fatty acid + H(+)</text>
        <dbReference type="Rhea" id="RHEA:44664"/>
        <dbReference type="ChEBI" id="CHEBI:15377"/>
        <dbReference type="ChEBI" id="CHEBI:15378"/>
        <dbReference type="ChEBI" id="CHEBI:28868"/>
        <dbReference type="ChEBI" id="CHEBI:57643"/>
        <dbReference type="ChEBI" id="CHEBI:84465"/>
    </reaction>
    <physiologicalReaction direction="left-to-right" evidence="34">
        <dbReference type="Rhea" id="RHEA:44665"/>
    </physiologicalReaction>
</comment>
<dbReference type="Gene3D" id="3.40.50.1820">
    <property type="entry name" value="alpha/beta hydrolase"/>
    <property type="match status" value="1"/>
</dbReference>
<evidence type="ECO:0000256" key="39">
    <source>
        <dbReference type="PIRSR" id="PIRSR000865-2"/>
    </source>
</evidence>
<evidence type="ECO:0000256" key="30">
    <source>
        <dbReference type="ARBA" id="ARBA00048377"/>
    </source>
</evidence>
<dbReference type="GO" id="GO:0047714">
    <property type="term" value="F:galactolipase activity"/>
    <property type="evidence" value="ECO:0007669"/>
    <property type="project" value="UniProtKB-EC"/>
</dbReference>
<dbReference type="PANTHER" id="PTHR11610:SF165">
    <property type="entry name" value="PANCREATIC LIPASE-RELATED PROTEIN 2"/>
    <property type="match status" value="1"/>
</dbReference>
<comment type="catalytic activity">
    <reaction evidence="25">
        <text>1,2-didecanoylglycerol + H2O = decanoylglycerol + decanoate + H(+)</text>
        <dbReference type="Rhea" id="RHEA:48596"/>
        <dbReference type="ChEBI" id="CHEBI:11152"/>
        <dbReference type="ChEBI" id="CHEBI:15377"/>
        <dbReference type="ChEBI" id="CHEBI:15378"/>
        <dbReference type="ChEBI" id="CHEBI:27689"/>
        <dbReference type="ChEBI" id="CHEBI:90605"/>
    </reaction>
    <physiologicalReaction direction="left-to-right" evidence="25">
        <dbReference type="Rhea" id="RHEA:48597"/>
    </physiologicalReaction>
</comment>
<evidence type="ECO:0000256" key="25">
    <source>
        <dbReference type="ARBA" id="ARBA00047618"/>
    </source>
</evidence>
<evidence type="ECO:0000256" key="4">
    <source>
        <dbReference type="ARBA" id="ARBA00005189"/>
    </source>
</evidence>
<dbReference type="InterPro" id="IPR029058">
    <property type="entry name" value="AB_hydrolase_fold"/>
</dbReference>
<evidence type="ECO:0000313" key="44">
    <source>
        <dbReference type="Proteomes" id="UP000515152"/>
    </source>
</evidence>
<comment type="catalytic activity">
    <reaction evidence="22">
        <text>(9Z-octadecenoyl)-glycerol + H2O = glycerol + (9Z)-octadecenoate + H(+)</text>
        <dbReference type="Rhea" id="RHEA:39955"/>
        <dbReference type="ChEBI" id="CHEBI:15377"/>
        <dbReference type="ChEBI" id="CHEBI:15378"/>
        <dbReference type="ChEBI" id="CHEBI:17754"/>
        <dbReference type="ChEBI" id="CHEBI:30823"/>
        <dbReference type="ChEBI" id="CHEBI:75937"/>
    </reaction>
    <physiologicalReaction direction="left-to-right" evidence="22">
        <dbReference type="Rhea" id="RHEA:39956"/>
    </physiologicalReaction>
</comment>
<keyword evidence="13 40" id="KW-1015">Disulfide bond</keyword>
<dbReference type="FunFam" id="2.60.60.20:FF:000003">
    <property type="entry name" value="Triacylglycerol lipase"/>
    <property type="match status" value="1"/>
</dbReference>
<dbReference type="InterPro" id="IPR000734">
    <property type="entry name" value="TAG_lipase"/>
</dbReference>
<evidence type="ECO:0000256" key="18">
    <source>
        <dbReference type="ARBA" id="ARBA00023590"/>
    </source>
</evidence>
<dbReference type="PIRSF" id="PIRSF000865">
    <property type="entry name" value="Lipoprotein_lipase_LIPH"/>
    <property type="match status" value="1"/>
</dbReference>
<evidence type="ECO:0000256" key="26">
    <source>
        <dbReference type="ARBA" id="ARBA00047741"/>
    </source>
</evidence>
<evidence type="ECO:0000256" key="32">
    <source>
        <dbReference type="ARBA" id="ARBA00048546"/>
    </source>
</evidence>
<feature type="disulfide bond" evidence="40">
    <location>
        <begin position="261"/>
        <end position="285"/>
    </location>
</feature>
<comment type="pathway">
    <text evidence="3">Glycerolipid metabolism; triacylglycerol degradation.</text>
</comment>
<comment type="catalytic activity">
    <reaction evidence="21">
        <text>1-beta-D-galactosyl-2,3-didodecanoyl-sn-glycerol + H2O = 1-beta-D-galactosyl-dodecanoyl-sn-glycerol + dodecanoate + H(+)</text>
        <dbReference type="Rhea" id="RHEA:48536"/>
        <dbReference type="ChEBI" id="CHEBI:15377"/>
        <dbReference type="ChEBI" id="CHEBI:15378"/>
        <dbReference type="ChEBI" id="CHEBI:18262"/>
        <dbReference type="ChEBI" id="CHEBI:90342"/>
        <dbReference type="ChEBI" id="CHEBI:90514"/>
    </reaction>
    <physiologicalReaction direction="left-to-right" evidence="21">
        <dbReference type="Rhea" id="RHEA:48537"/>
    </physiologicalReaction>
</comment>
<feature type="binding site" evidence="39">
    <location>
        <position position="214"/>
    </location>
    <ligand>
        <name>Ca(2+)</name>
        <dbReference type="ChEBI" id="CHEBI:29108"/>
    </ligand>
</feature>
<comment type="catalytic activity">
    <reaction evidence="17">
        <text>a triacylglycerol + H2O = a diacylglycerol + a fatty acid + H(+)</text>
        <dbReference type="Rhea" id="RHEA:12044"/>
        <dbReference type="ChEBI" id="CHEBI:15377"/>
        <dbReference type="ChEBI" id="CHEBI:15378"/>
        <dbReference type="ChEBI" id="CHEBI:17855"/>
        <dbReference type="ChEBI" id="CHEBI:18035"/>
        <dbReference type="ChEBI" id="CHEBI:28868"/>
        <dbReference type="EC" id="3.1.1.3"/>
    </reaction>
    <physiologicalReaction direction="left-to-right" evidence="17">
        <dbReference type="Rhea" id="RHEA:12045"/>
    </physiologicalReaction>
</comment>
<evidence type="ECO:0000256" key="23">
    <source>
        <dbReference type="ARBA" id="ARBA00047296"/>
    </source>
</evidence>
<evidence type="ECO:0000256" key="5">
    <source>
        <dbReference type="ARBA" id="ARBA00010701"/>
    </source>
</evidence>
<keyword evidence="6 42" id="KW-0964">Secreted</keyword>
<evidence type="ECO:0000256" key="41">
    <source>
        <dbReference type="RuleBase" id="RU004262"/>
    </source>
</evidence>
<evidence type="ECO:0000256" key="31">
    <source>
        <dbReference type="ARBA" id="ARBA00048386"/>
    </source>
</evidence>
<comment type="catalytic activity">
    <reaction evidence="28">
        <text>a 1,2-diacyl-3-O-[alpha-D-galactosyl-(1-&gt;6)-beta-D-galactosyl]-sn-glycerol + H2O = acyl-3-O-[alpha-D-galactosyl-(1-&gt;6)-beta-D-galactosyl]-sn-glycerol + a fatty acid + H(+)</text>
        <dbReference type="Rhea" id="RHEA:48372"/>
        <dbReference type="ChEBI" id="CHEBI:15377"/>
        <dbReference type="ChEBI" id="CHEBI:15378"/>
        <dbReference type="ChEBI" id="CHEBI:28396"/>
        <dbReference type="ChEBI" id="CHEBI:28868"/>
        <dbReference type="ChEBI" id="CHEBI:90310"/>
    </reaction>
    <physiologicalReaction direction="left-to-right" evidence="28">
        <dbReference type="Rhea" id="RHEA:48373"/>
    </physiologicalReaction>
</comment>
<feature type="active site" description="Charge relay system" evidence="38">
    <location>
        <position position="287"/>
    </location>
</feature>
<evidence type="ECO:0000256" key="21">
    <source>
        <dbReference type="ARBA" id="ARBA00036575"/>
    </source>
</evidence>
<dbReference type="InterPro" id="IPR002331">
    <property type="entry name" value="Lipase_panc"/>
</dbReference>
<keyword evidence="16" id="KW-0968">Cytoplasmic vesicle</keyword>
<keyword evidence="11 42" id="KW-0443">Lipid metabolism</keyword>
<comment type="catalytic activity">
    <reaction evidence="36">
        <text>long chain 1,2-diacyl-3-O-[alpha-D-galactosyl-(1-&gt;6)-beta-D-galactosyl]-sn-glycerol + H2O = long chain acyl-3-O-[alpha-D-galactosyl-(1-&gt;6)-beta-D-galactosyl]-sn-glycerol + a fatty acid + H(+)</text>
        <dbReference type="Rhea" id="RHEA:48708"/>
        <dbReference type="ChEBI" id="CHEBI:15377"/>
        <dbReference type="ChEBI" id="CHEBI:15378"/>
        <dbReference type="ChEBI" id="CHEBI:28868"/>
        <dbReference type="ChEBI" id="CHEBI:90463"/>
        <dbReference type="ChEBI" id="CHEBI:90774"/>
    </reaction>
    <physiologicalReaction direction="left-to-right" evidence="36">
        <dbReference type="Rhea" id="RHEA:48709"/>
    </physiologicalReaction>
</comment>
<dbReference type="OrthoDB" id="199913at2759"/>
<feature type="chain" id="PRO_5028521921" description="Triacylglycerol lipase" evidence="42">
    <location>
        <begin position="21"/>
        <end position="477"/>
    </location>
</feature>
<accession>A0A6P8GD49</accession>
<evidence type="ECO:0000256" key="12">
    <source>
        <dbReference type="ARBA" id="ARBA00023136"/>
    </source>
</evidence>
<dbReference type="SUPFAM" id="SSF53474">
    <property type="entry name" value="alpha/beta-Hydrolases"/>
    <property type="match status" value="1"/>
</dbReference>
<evidence type="ECO:0000256" key="7">
    <source>
        <dbReference type="ARBA" id="ARBA00022723"/>
    </source>
</evidence>
<comment type="catalytic activity">
    <reaction evidence="27">
        <text>1,2,3-tripropanoylglycerol + H2O = dipropanoylglycerol + propanoate + H(+)</text>
        <dbReference type="Rhea" id="RHEA:48024"/>
        <dbReference type="ChEBI" id="CHEBI:15377"/>
        <dbReference type="ChEBI" id="CHEBI:15378"/>
        <dbReference type="ChEBI" id="CHEBI:17272"/>
        <dbReference type="ChEBI" id="CHEBI:88153"/>
        <dbReference type="ChEBI" id="CHEBI:88155"/>
    </reaction>
    <physiologicalReaction direction="left-to-right" evidence="27">
        <dbReference type="Rhea" id="RHEA:48025"/>
    </physiologicalReaction>
</comment>
<sequence length="477" mass="53423">MMWLPCLMTVFLGLLGHAYAQYEPSEVCFENLGCFSDAIPWAGTVERPDPRLPWSPEKIGTRFLLFTQENPQHYQEISASKETLEASTYRPTRKTRFVVHGYMTKGEENWPVDMCKLMLKVEDVNCISVDWTTGGRTQYSQAANNIRVVGAQLANMMSVMKNSFKQMPADMHVIGHSLGAHAAAEAGRRTPGLKRITGLDPVEPYFQGCPAQVRLDPTDAKFVDVVHTDAAPFDPNLGFGMSQAVGHVDFYPNGGQEMPGCSQNRAAKEVDPNDIWEGTRAFKACNHQRAYKYYSDSILNRSGFTGYPCDDQFTFESGKCFPCSEGECPVMGHFADTFKTPDGVSMMRYYMDTGKDAPFPRYRYHVNVTIDGAFTSPGEFKVALYGTSSNTHQYRIFIGFLTPGKSYEAFVDTETDVGDLTNVKFLWNDHMINPIWPSFGATRIEVLRGQDTKTFELCGDQTVFENVLQTLSPCATQ</sequence>
<dbReference type="KEGG" id="char:105890860"/>
<feature type="disulfide bond" evidence="40">
    <location>
        <begin position="458"/>
        <end position="474"/>
    </location>
</feature>
<evidence type="ECO:0000313" key="45">
    <source>
        <dbReference type="RefSeq" id="XP_031434846.1"/>
    </source>
</evidence>
<dbReference type="Gene3D" id="2.60.60.20">
    <property type="entry name" value="PLAT/LH2 domain"/>
    <property type="match status" value="1"/>
</dbReference>
<feature type="active site" description="Nucleophile" evidence="38">
    <location>
        <position position="177"/>
    </location>
</feature>
<dbReference type="InterPro" id="IPR016272">
    <property type="entry name" value="Lipase_LIPH"/>
</dbReference>
<comment type="catalytic activity">
    <reaction evidence="37">
        <text>1,2-didodecanoyl-3-beta-D-galactosyl-sn-glycerol + H2O = dodecanoyl-3-beta-D-galactosyl-sn-glycerol + dodecanoate + H(+)</text>
        <dbReference type="Rhea" id="RHEA:48540"/>
        <dbReference type="ChEBI" id="CHEBI:15377"/>
        <dbReference type="ChEBI" id="CHEBI:15378"/>
        <dbReference type="ChEBI" id="CHEBI:18262"/>
        <dbReference type="ChEBI" id="CHEBI:90340"/>
        <dbReference type="ChEBI" id="CHEBI:90515"/>
    </reaction>
    <physiologicalReaction direction="left-to-right" evidence="37">
        <dbReference type="Rhea" id="RHEA:48541"/>
    </physiologicalReaction>
</comment>
<dbReference type="GO" id="GO:0042589">
    <property type="term" value="C:zymogen granule membrane"/>
    <property type="evidence" value="ECO:0007669"/>
    <property type="project" value="UniProtKB-SubCell"/>
</dbReference>
<dbReference type="GO" id="GO:0004465">
    <property type="term" value="F:lipoprotein lipase activity"/>
    <property type="evidence" value="ECO:0007669"/>
    <property type="project" value="TreeGrafter"/>
</dbReference>
<evidence type="ECO:0000256" key="6">
    <source>
        <dbReference type="ARBA" id="ARBA00022525"/>
    </source>
</evidence>
<dbReference type="EC" id="3.1.1.3" evidence="42"/>
<evidence type="ECO:0000256" key="20">
    <source>
        <dbReference type="ARBA" id="ARBA00036503"/>
    </source>
</evidence>
<evidence type="ECO:0000256" key="27">
    <source>
        <dbReference type="ARBA" id="ARBA00047744"/>
    </source>
</evidence>
<dbReference type="GO" id="GO:0005615">
    <property type="term" value="C:extracellular space"/>
    <property type="evidence" value="ECO:0007669"/>
    <property type="project" value="TreeGrafter"/>
</dbReference>
<feature type="disulfide bond" evidence="40">
    <location>
        <begin position="323"/>
        <end position="328"/>
    </location>
</feature>
<evidence type="ECO:0000256" key="17">
    <source>
        <dbReference type="ARBA" id="ARBA00023369"/>
    </source>
</evidence>
<comment type="catalytic activity">
    <reaction evidence="33">
        <text>1,2-dioctanoyl-3-O-[alpha-D-galactosyl-(1-&gt;6)-beta-D-galactosyl]-sn-glycerol + H2O = octanoyl-3-O-[alpha-D-galactosyl-(1-&gt;6)-beta-D-galactosyl]-sn-glycerol + octanoate + H(+)</text>
        <dbReference type="Rhea" id="RHEA:48692"/>
        <dbReference type="ChEBI" id="CHEBI:15377"/>
        <dbReference type="ChEBI" id="CHEBI:15378"/>
        <dbReference type="ChEBI" id="CHEBI:25646"/>
        <dbReference type="ChEBI" id="CHEBI:90457"/>
        <dbReference type="ChEBI" id="CHEBI:90768"/>
    </reaction>
    <physiologicalReaction direction="left-to-right" evidence="33">
        <dbReference type="Rhea" id="RHEA:48693"/>
    </physiologicalReaction>
</comment>
<dbReference type="PRINTS" id="PR00821">
    <property type="entry name" value="TAGLIPASE"/>
</dbReference>